<keyword evidence="1" id="KW-0472">Membrane</keyword>
<dbReference type="Pfam" id="PF00990">
    <property type="entry name" value="GGDEF"/>
    <property type="match status" value="1"/>
</dbReference>
<protein>
    <submittedName>
        <fullName evidence="4">Extracellular solute-binding protein</fullName>
    </submittedName>
</protein>
<dbReference type="Proteomes" id="UP000621540">
    <property type="component" value="Unassembled WGS sequence"/>
</dbReference>
<evidence type="ECO:0000256" key="1">
    <source>
        <dbReference type="SAM" id="Phobius"/>
    </source>
</evidence>
<dbReference type="InterPro" id="IPR050469">
    <property type="entry name" value="Diguanylate_Cyclase"/>
</dbReference>
<dbReference type="InterPro" id="IPR000160">
    <property type="entry name" value="GGDEF_dom"/>
</dbReference>
<accession>A0ABR7I7P6</accession>
<dbReference type="EMBL" id="JACOQH010000002">
    <property type="protein sequence ID" value="MBC5752937.1"/>
    <property type="molecule type" value="Genomic_DNA"/>
</dbReference>
<dbReference type="CDD" id="cd01949">
    <property type="entry name" value="GGDEF"/>
    <property type="match status" value="1"/>
</dbReference>
<dbReference type="Gene3D" id="3.40.190.10">
    <property type="entry name" value="Periplasmic binding protein-like II"/>
    <property type="match status" value="3"/>
</dbReference>
<feature type="transmembrane region" description="Helical" evidence="1">
    <location>
        <begin position="695"/>
        <end position="713"/>
    </location>
</feature>
<dbReference type="PANTHER" id="PTHR45138">
    <property type="entry name" value="REGULATORY COMPONENTS OF SENSORY TRANSDUCTION SYSTEM"/>
    <property type="match status" value="1"/>
</dbReference>
<dbReference type="PROSITE" id="PS50887">
    <property type="entry name" value="GGDEF"/>
    <property type="match status" value="1"/>
</dbReference>
<feature type="chain" id="PRO_5046461831" evidence="2">
    <location>
        <begin position="31"/>
        <end position="885"/>
    </location>
</feature>
<dbReference type="InterPro" id="IPR029787">
    <property type="entry name" value="Nucleotide_cyclase"/>
</dbReference>
<keyword evidence="2" id="KW-0732">Signal</keyword>
<comment type="caution">
    <text evidence="4">The sequence shown here is derived from an EMBL/GenBank/DDBJ whole genome shotgun (WGS) entry which is preliminary data.</text>
</comment>
<reference evidence="4 5" key="1">
    <citation type="submission" date="2020-08" db="EMBL/GenBank/DDBJ databases">
        <title>Genome public.</title>
        <authorList>
            <person name="Liu C."/>
            <person name="Sun Q."/>
        </authorList>
    </citation>
    <scope>NUCLEOTIDE SEQUENCE [LARGE SCALE GENOMIC DNA]</scope>
    <source>
        <strain evidence="4 5">BX0805</strain>
    </source>
</reference>
<evidence type="ECO:0000313" key="5">
    <source>
        <dbReference type="Proteomes" id="UP000621540"/>
    </source>
</evidence>
<dbReference type="InterPro" id="IPR006059">
    <property type="entry name" value="SBP"/>
</dbReference>
<dbReference type="Gene3D" id="3.30.70.270">
    <property type="match status" value="1"/>
</dbReference>
<keyword evidence="1" id="KW-0812">Transmembrane</keyword>
<dbReference type="SUPFAM" id="SSF55073">
    <property type="entry name" value="Nucleotide cyclase"/>
    <property type="match status" value="1"/>
</dbReference>
<evidence type="ECO:0000256" key="2">
    <source>
        <dbReference type="SAM" id="SignalP"/>
    </source>
</evidence>
<dbReference type="InterPro" id="IPR043128">
    <property type="entry name" value="Rev_trsase/Diguanyl_cyclase"/>
</dbReference>
<dbReference type="SMART" id="SM00062">
    <property type="entry name" value="PBPb"/>
    <property type="match status" value="1"/>
</dbReference>
<dbReference type="InterPro" id="IPR001638">
    <property type="entry name" value="Solute-binding_3/MltF_N"/>
</dbReference>
<feature type="signal peptide" evidence="2">
    <location>
        <begin position="1"/>
        <end position="30"/>
    </location>
</feature>
<dbReference type="RefSeq" id="WP_147618176.1">
    <property type="nucleotide sequence ID" value="NZ_JACOQH010000002.1"/>
</dbReference>
<proteinExistence type="predicted"/>
<evidence type="ECO:0000313" key="4">
    <source>
        <dbReference type="EMBL" id="MBC5752937.1"/>
    </source>
</evidence>
<dbReference type="PANTHER" id="PTHR45138:SF9">
    <property type="entry name" value="DIGUANYLATE CYCLASE DGCM-RELATED"/>
    <property type="match status" value="1"/>
</dbReference>
<dbReference type="SUPFAM" id="SSF53850">
    <property type="entry name" value="Periplasmic binding protein-like II"/>
    <property type="match status" value="2"/>
</dbReference>
<organism evidence="4 5">
    <name type="scientific">Roseburia yibonii</name>
    <dbReference type="NCBI Taxonomy" id="2763063"/>
    <lineage>
        <taxon>Bacteria</taxon>
        <taxon>Bacillati</taxon>
        <taxon>Bacillota</taxon>
        <taxon>Clostridia</taxon>
        <taxon>Lachnospirales</taxon>
        <taxon>Lachnospiraceae</taxon>
        <taxon>Roseburia</taxon>
    </lineage>
</organism>
<evidence type="ECO:0000259" key="3">
    <source>
        <dbReference type="PROSITE" id="PS50887"/>
    </source>
</evidence>
<sequence length="885" mass="99903">MKKIRSRCKAACLVAFVLLFLSAGSVRSYAAETKSGSENTTITVASNVSEQEMEPYLNAFRQKYPGIQVDYTCYSDYENEIGEQIASGDYPDVLFIPGSISSENYADYFEPLGTKEDLGKKYDYLQGSKVVENTIYGIPSSAYVNGLIYNKEVFDKAGITEPPKSISEFLESLNMIKERTDAIPFYTNYAAGWTLQAWEQYPFIAMTGDPDYKENGFVNELDPFLQGTTHYEVYQLLYDIVKDGLCEETPENSDWEQSKILMNEGKIGCMAIGSWALKQVQDAGNNPDAIGYMPFPNEVDGKQYMTIVTDYCYGINKNSTQKEAARAYIDYMLDESGYALDHEVLSLVKTDPILESYGDMQNVICLCNNQASDENYRKRQILSTNLNILDSTDEIKRVIEAAEGKRDESFDEIASDWNERWESSRTEDMMPGDAKHTTVLGSALSKNYEIEFSDTERKYISGLKELRIGYLKNMAPFQYEQSGDFQGVLKNIMDIVADDLEVSLVEKGYDNTEQMVQALNDGDIDMVVGMDKSSGYGSGLKFSAKSLDVMKVMVKSDSKKANDALKGSMAQITGEDYSDLQTEASKIIETDDLVDSLSAIETLKADFTVSDYYGVYYYTQEQGFEHLDITPISGSSSLCFAYAKECDTRLISVCNKVLYSIPDENKQIMLDESMKNGNQQVTLKRFIEANTIPCLVVVNLFFGIILILIVIMARQRAKMARMDALTGLYNRYGIRWRMKQFYDKKHFPMIFSILDIDRFKSVNDTLGHLGGDEALKLLADNMKEVFGNRAVLGRYGGDEFVIGFYGKDLAEAEKKFGELVTRMDRRFAFGEAEVDLSISVGVVIVEEEVSYDDLFKTADQALYSVKEKGKNNYRMVSYKSIYKQK</sequence>
<feature type="domain" description="GGDEF" evidence="3">
    <location>
        <begin position="747"/>
        <end position="878"/>
    </location>
</feature>
<keyword evidence="1" id="KW-1133">Transmembrane helix</keyword>
<keyword evidence="5" id="KW-1185">Reference proteome</keyword>
<dbReference type="Pfam" id="PF00497">
    <property type="entry name" value="SBP_bac_3"/>
    <property type="match status" value="1"/>
</dbReference>
<dbReference type="SMART" id="SM00267">
    <property type="entry name" value="GGDEF"/>
    <property type="match status" value="1"/>
</dbReference>
<gene>
    <name evidence="4" type="ORF">H8Z76_02680</name>
</gene>
<dbReference type="NCBIfam" id="TIGR00254">
    <property type="entry name" value="GGDEF"/>
    <property type="match status" value="1"/>
</dbReference>
<name>A0ABR7I7P6_9FIRM</name>
<dbReference type="Pfam" id="PF01547">
    <property type="entry name" value="SBP_bac_1"/>
    <property type="match status" value="1"/>
</dbReference>